<dbReference type="PROSITE" id="PS51787">
    <property type="entry name" value="LON_N"/>
    <property type="match status" value="1"/>
</dbReference>
<evidence type="ECO:0000256" key="5">
    <source>
        <dbReference type="PROSITE-ProRule" id="PRU00339"/>
    </source>
</evidence>
<reference evidence="8 9" key="1">
    <citation type="submission" date="2024-09" db="EMBL/GenBank/DDBJ databases">
        <title>Chromosome-scale assembly of Riccia fluitans.</title>
        <authorList>
            <person name="Paukszto L."/>
            <person name="Sawicki J."/>
            <person name="Karawczyk K."/>
            <person name="Piernik-Szablinska J."/>
            <person name="Szczecinska M."/>
            <person name="Mazdziarz M."/>
        </authorList>
    </citation>
    <scope>NUCLEOTIDE SEQUENCE [LARGE SCALE GENOMIC DNA]</scope>
    <source>
        <strain evidence="8">Rf_01</strain>
        <tissue evidence="8">Aerial parts of the thallus</tissue>
    </source>
</reference>
<accession>A0ABD1Z0N0</accession>
<dbReference type="InterPro" id="IPR046336">
    <property type="entry name" value="Lon_prtase_N_sf"/>
</dbReference>
<feature type="repeat" description="TPR" evidence="5">
    <location>
        <begin position="115"/>
        <end position="148"/>
    </location>
</feature>
<dbReference type="InterPro" id="IPR003111">
    <property type="entry name" value="Lon_prtase_N"/>
</dbReference>
<dbReference type="Pfam" id="PF02190">
    <property type="entry name" value="LON_substr_bdg"/>
    <property type="match status" value="1"/>
</dbReference>
<dbReference type="SMART" id="SM00464">
    <property type="entry name" value="LON"/>
    <property type="match status" value="1"/>
</dbReference>
<dbReference type="PANTHER" id="PTHR23327:SF42">
    <property type="entry name" value="LON PEPTIDASE N-TERMINAL DOMAIN AND RING FINGER PROTEIN C14F5.10C"/>
    <property type="match status" value="1"/>
</dbReference>
<evidence type="ECO:0000313" key="8">
    <source>
        <dbReference type="EMBL" id="KAL2636396.1"/>
    </source>
</evidence>
<dbReference type="PROSITE" id="PS00518">
    <property type="entry name" value="ZF_RING_1"/>
    <property type="match status" value="1"/>
</dbReference>
<dbReference type="InterPro" id="IPR017907">
    <property type="entry name" value="Znf_RING_CS"/>
</dbReference>
<dbReference type="InterPro" id="IPR011990">
    <property type="entry name" value="TPR-like_helical_dom_sf"/>
</dbReference>
<evidence type="ECO:0000256" key="1">
    <source>
        <dbReference type="ARBA" id="ARBA00022723"/>
    </source>
</evidence>
<dbReference type="Gene3D" id="1.25.40.10">
    <property type="entry name" value="Tetratricopeptide repeat domain"/>
    <property type="match status" value="1"/>
</dbReference>
<evidence type="ECO:0000313" key="9">
    <source>
        <dbReference type="Proteomes" id="UP001605036"/>
    </source>
</evidence>
<protein>
    <submittedName>
        <fullName evidence="8">Uncharacterized protein</fullName>
    </submittedName>
</protein>
<dbReference type="Gene3D" id="3.30.40.10">
    <property type="entry name" value="Zinc/RING finger domain, C3HC4 (zinc finger)"/>
    <property type="match status" value="1"/>
</dbReference>
<dbReference type="SUPFAM" id="SSF48452">
    <property type="entry name" value="TPR-like"/>
    <property type="match status" value="1"/>
</dbReference>
<dbReference type="InterPro" id="IPR019734">
    <property type="entry name" value="TPR_rpt"/>
</dbReference>
<dbReference type="Gene3D" id="2.30.130.40">
    <property type="entry name" value="LON domain-like"/>
    <property type="match status" value="1"/>
</dbReference>
<dbReference type="GO" id="GO:0008270">
    <property type="term" value="F:zinc ion binding"/>
    <property type="evidence" value="ECO:0007669"/>
    <property type="project" value="UniProtKB-KW"/>
</dbReference>
<evidence type="ECO:0000259" key="7">
    <source>
        <dbReference type="PROSITE" id="PS51787"/>
    </source>
</evidence>
<dbReference type="EMBL" id="JBHFFA010000003">
    <property type="protein sequence ID" value="KAL2636396.1"/>
    <property type="molecule type" value="Genomic_DNA"/>
</dbReference>
<evidence type="ECO:0000259" key="6">
    <source>
        <dbReference type="PROSITE" id="PS50089"/>
    </source>
</evidence>
<dbReference type="CDD" id="cd16514">
    <property type="entry name" value="RING-HC_LONFs_rpt2"/>
    <property type="match status" value="1"/>
</dbReference>
<dbReference type="SUPFAM" id="SSF88697">
    <property type="entry name" value="PUA domain-like"/>
    <property type="match status" value="1"/>
</dbReference>
<proteinExistence type="predicted"/>
<feature type="domain" description="RING-type" evidence="6">
    <location>
        <begin position="187"/>
        <end position="225"/>
    </location>
</feature>
<dbReference type="PANTHER" id="PTHR23327">
    <property type="entry name" value="RING FINGER PROTEIN 127"/>
    <property type="match status" value="1"/>
</dbReference>
<dbReference type="SMART" id="SM00028">
    <property type="entry name" value="TPR"/>
    <property type="match status" value="2"/>
</dbReference>
<name>A0ABD1Z0N0_9MARC</name>
<dbReference type="InterPro" id="IPR013083">
    <property type="entry name" value="Znf_RING/FYVE/PHD"/>
</dbReference>
<dbReference type="SMART" id="SM00184">
    <property type="entry name" value="RING"/>
    <property type="match status" value="1"/>
</dbReference>
<evidence type="ECO:0000256" key="4">
    <source>
        <dbReference type="PROSITE-ProRule" id="PRU00175"/>
    </source>
</evidence>
<keyword evidence="3" id="KW-0862">Zinc</keyword>
<keyword evidence="1" id="KW-0479">Metal-binding</keyword>
<dbReference type="InterPro" id="IPR001841">
    <property type="entry name" value="Znf_RING"/>
</dbReference>
<keyword evidence="5" id="KW-0802">TPR repeat</keyword>
<dbReference type="SUPFAM" id="SSF57850">
    <property type="entry name" value="RING/U-box"/>
    <property type="match status" value="1"/>
</dbReference>
<dbReference type="Proteomes" id="UP001605036">
    <property type="component" value="Unassembled WGS sequence"/>
</dbReference>
<dbReference type="InterPro" id="IPR015947">
    <property type="entry name" value="PUA-like_sf"/>
</dbReference>
<dbReference type="AlphaFoldDB" id="A0ABD1Z0N0"/>
<feature type="domain" description="Lon N-terminal" evidence="7">
    <location>
        <begin position="268"/>
        <end position="475"/>
    </location>
</feature>
<dbReference type="PROSITE" id="PS50089">
    <property type="entry name" value="ZF_RING_2"/>
    <property type="match status" value="1"/>
</dbReference>
<dbReference type="Pfam" id="PF13181">
    <property type="entry name" value="TPR_8"/>
    <property type="match status" value="1"/>
</dbReference>
<sequence>MAYEKQELRVDLADDDGLDDEEGVPISEPGNAAFRGGKFEEAIKWYTEGLLARPADPAILLSNRCAAYCKLSERLRKIPAELSEERAIFGLDPMSLVQLGLKDVEKLLKLRKEWPKAYLRKGSALALLEQYEGARDAFLDGLQLDPTNKALQNALRNLNAESGAQSELENTQKQKRVKLERSDELDCTLCLKLLYSPVTTPCGHSFCRACLLQAMDHGNKCPMCRTVLFVSPKTYPVSVTLNNLIQRSFPEEYKERKAEMDAVSLAGEEILPLFVMDIVLPSQRMALNIFEPRYRLMVRRVMEGNHRMGMVGVDETTGRLATVGCEVEICECQPLPDGRFHIEVEGRRRFCINKTWDQDGYRVAQVQWIEDAPLEEGSSESEELTDLLKKVSTLAKLWFQRAEFLSRHDRRAIVDMVMDMAKRVENTPDLAQAESFSFSIANLLRTSRYDRLQLLRTTDTRERLEREMELLKKGSHECCVQ</sequence>
<organism evidence="8 9">
    <name type="scientific">Riccia fluitans</name>
    <dbReference type="NCBI Taxonomy" id="41844"/>
    <lineage>
        <taxon>Eukaryota</taxon>
        <taxon>Viridiplantae</taxon>
        <taxon>Streptophyta</taxon>
        <taxon>Embryophyta</taxon>
        <taxon>Marchantiophyta</taxon>
        <taxon>Marchantiopsida</taxon>
        <taxon>Marchantiidae</taxon>
        <taxon>Marchantiales</taxon>
        <taxon>Ricciaceae</taxon>
        <taxon>Riccia</taxon>
    </lineage>
</organism>
<keyword evidence="2 4" id="KW-0863">Zinc-finger</keyword>
<evidence type="ECO:0000256" key="3">
    <source>
        <dbReference type="ARBA" id="ARBA00022833"/>
    </source>
</evidence>
<evidence type="ECO:0000256" key="2">
    <source>
        <dbReference type="ARBA" id="ARBA00022771"/>
    </source>
</evidence>
<dbReference type="PROSITE" id="PS50005">
    <property type="entry name" value="TPR"/>
    <property type="match status" value="1"/>
</dbReference>
<keyword evidence="9" id="KW-1185">Reference proteome</keyword>
<gene>
    <name evidence="8" type="ORF">R1flu_007875</name>
</gene>
<dbReference type="GO" id="GO:0005737">
    <property type="term" value="C:cytoplasm"/>
    <property type="evidence" value="ECO:0007669"/>
    <property type="project" value="UniProtKB-ARBA"/>
</dbReference>
<dbReference type="Gene3D" id="1.20.58.1480">
    <property type="match status" value="1"/>
</dbReference>
<dbReference type="Pfam" id="PF13923">
    <property type="entry name" value="zf-C3HC4_2"/>
    <property type="match status" value="1"/>
</dbReference>
<comment type="caution">
    <text evidence="8">The sequence shown here is derived from an EMBL/GenBank/DDBJ whole genome shotgun (WGS) entry which is preliminary data.</text>
</comment>